<sequence>NPTEIIQMLDSGGDQNQIAAFWGTYKDPNDNSKYYNYFDLTKRQTISAWIYLGDTFYDETDPESGKTSDGIALVIQNDSRGDLAIARGAQEYFEDPAYGETLGVWGSGQDGYDPPSNKAVLTGRTFDLDKSAIQNSIALEFDTIRNANKFVMYANYLDDFFDGLSTSGSDMVKGQHIAFGYPGESDTYVGFKETSFLGLEYFHYGLNHKGQIHNLYLSGYDFDESTDNSWRHITVDYTPPTEGSNTAHISYIYNDKNYDGTAKSYRNWDKRINQEIDISKIKGDSGNTKVRWGFTAATGSPSSVPKDYAILFQQMPNVANADASTSLYDLSQYDSSGKLGRKISDLEKKETTESKDDPKFNVSNKDKLRFDYDIIYNSGFTGTGELTTVINLPEQVDFKPGINEDLADDTIGQIIYSDGNNDKTTDISVSDITTDADGNQIINLKLDALKLEDEKLSVQLYGQANADKTPTTVANKHISYKGQYYIDDAMSPSFIINDSLEAETTDELTKDVAYEDDFNLSGKLKYTNGSKMDSDTKVYTVINGKTRLANGSLMIASDELSADFDISMVSASTNNSWLKVGENKVQVYAVDSMNRVSNSIEYTINVADFTSIVITTDKLDYSIYMKENVSLETILKYANNESFYPKEVVWHFITNGEETTYLNEGSEPLDLLRYNKTIQGVDLKVGKNTIDVYATDGTRKSNTLTYTIDVSEKELIAEADEETQNITVNDNDPVNLLGSFYYSDDSEFTGENGAKVSYVIKTELGEQDPVAVYNAEGKIDLEIKPILLNSITGNYADIMEVMKDNKSPGLREGKNEVYITVQDDKYTSNTLIYTINVPKVEPKISSEDETITTRSLNNVDIEYTYTYSDDEYYISHDTIQEYFSGDNNDDVLSFYSSVNKEKFLQTADFITPFYGDLLGFKKGKNTAYLQVYDKYGRASNTLTYTVIYQTKDLSLDVNDYRFNPVNLGGKKLISRQGDWDVKVNSYNAKWQLFAQQTSDFISKNDFNTVMNAGMVFKDENEGVRSLIDEKQLIAYDLTGGKVDKVTDVADAWDSDEGILLQSNGLNLPGEYSSELTWTLVDSDM</sequence>
<accession>A0A921L9H6</accession>
<dbReference type="AlphaFoldDB" id="A0A921L9H6"/>
<reference evidence="1" key="2">
    <citation type="submission" date="2021-09" db="EMBL/GenBank/DDBJ databases">
        <authorList>
            <person name="Gilroy R."/>
        </authorList>
    </citation>
    <scope>NUCLEOTIDE SEQUENCE</scope>
    <source>
        <strain evidence="1">7886</strain>
    </source>
</reference>
<feature type="non-terminal residue" evidence="1">
    <location>
        <position position="1"/>
    </location>
</feature>
<organism evidence="1 2">
    <name type="scientific">Companilactobacillus farciminis</name>
    <dbReference type="NCBI Taxonomy" id="1612"/>
    <lineage>
        <taxon>Bacteria</taxon>
        <taxon>Bacillati</taxon>
        <taxon>Bacillota</taxon>
        <taxon>Bacilli</taxon>
        <taxon>Lactobacillales</taxon>
        <taxon>Lactobacillaceae</taxon>
        <taxon>Companilactobacillus</taxon>
    </lineage>
</organism>
<comment type="caution">
    <text evidence="1">The sequence shown here is derived from an EMBL/GenBank/DDBJ whole genome shotgun (WGS) entry which is preliminary data.</text>
</comment>
<gene>
    <name evidence="1" type="ORF">K8V88_06750</name>
</gene>
<proteinExistence type="predicted"/>
<dbReference type="InterPro" id="IPR013320">
    <property type="entry name" value="ConA-like_dom_sf"/>
</dbReference>
<dbReference type="Gene3D" id="2.60.120.200">
    <property type="match status" value="1"/>
</dbReference>
<reference evidence="1" key="1">
    <citation type="journal article" date="2021" name="PeerJ">
        <title>Extensive microbial diversity within the chicken gut microbiome revealed by metagenomics and culture.</title>
        <authorList>
            <person name="Gilroy R."/>
            <person name="Ravi A."/>
            <person name="Getino M."/>
            <person name="Pursley I."/>
            <person name="Horton D.L."/>
            <person name="Alikhan N.F."/>
            <person name="Baker D."/>
            <person name="Gharbi K."/>
            <person name="Hall N."/>
            <person name="Watson M."/>
            <person name="Adriaenssens E.M."/>
            <person name="Foster-Nyarko E."/>
            <person name="Jarju S."/>
            <person name="Secka A."/>
            <person name="Antonio M."/>
            <person name="Oren A."/>
            <person name="Chaudhuri R.R."/>
            <person name="La Ragione R."/>
            <person name="Hildebrand F."/>
            <person name="Pallen M.J."/>
        </authorList>
    </citation>
    <scope>NUCLEOTIDE SEQUENCE</scope>
    <source>
        <strain evidence="1">7886</strain>
    </source>
</reference>
<dbReference type="EMBL" id="DYWC01000153">
    <property type="protein sequence ID" value="HJF87119.1"/>
    <property type="molecule type" value="Genomic_DNA"/>
</dbReference>
<name>A0A921L9H6_9LACO</name>
<protein>
    <submittedName>
        <fullName evidence="1">Uncharacterized protein</fullName>
    </submittedName>
</protein>
<evidence type="ECO:0000313" key="2">
    <source>
        <dbReference type="Proteomes" id="UP000747013"/>
    </source>
</evidence>
<dbReference type="Proteomes" id="UP000747013">
    <property type="component" value="Unassembled WGS sequence"/>
</dbReference>
<dbReference type="SUPFAM" id="SSF49899">
    <property type="entry name" value="Concanavalin A-like lectins/glucanases"/>
    <property type="match status" value="1"/>
</dbReference>
<evidence type="ECO:0000313" key="1">
    <source>
        <dbReference type="EMBL" id="HJF87119.1"/>
    </source>
</evidence>